<reference evidence="8 9" key="1">
    <citation type="submission" date="2023-06" db="EMBL/GenBank/DDBJ databases">
        <title>Marinobacter azerbaijanicus a moderately halophilic, isolated from Urmia Lake in Azerbaijan region of Iran.</title>
        <authorList>
            <person name="Sanchez-Porro C."/>
            <person name="Aghdam E.M."/>
            <person name="Saheb S.M."/>
            <person name="Tarhriz V."/>
            <person name="Kazemi E."/>
            <person name="Ammozegar M.A."/>
            <person name="Ventosa A."/>
            <person name="Hejazi M.S."/>
        </authorList>
    </citation>
    <scope>NUCLEOTIDE SEQUENCE [LARGE SCALE GENOMIC DNA]</scope>
    <source>
        <strain evidence="8 9">TBZ242</strain>
    </source>
</reference>
<protein>
    <submittedName>
        <fullName evidence="8">Cytochrome b5-like heme/steroid binding domain-containing protein</fullName>
    </submittedName>
</protein>
<evidence type="ECO:0000256" key="1">
    <source>
        <dbReference type="ARBA" id="ARBA00022617"/>
    </source>
</evidence>
<proteinExistence type="inferred from homology"/>
<sequence>MTSNRIAYTGFVAFVSVLLTLVVVNMVQNSPESQSADDSVESNDDGERIYRLAEVAEHDDASSCWKVIGGVVYDLTEYLPNHPAEEETFTRWCGKEATSAWQDKGNGRPHSPRAARRLESYRIGIIEEGESASVESESASASADRDAV</sequence>
<dbReference type="PANTHER" id="PTHR19359">
    <property type="entry name" value="CYTOCHROME B5"/>
    <property type="match status" value="1"/>
</dbReference>
<organism evidence="8 9">
    <name type="scientific">Marinobacter azerbaijanicus</name>
    <dbReference type="NCBI Taxonomy" id="3050455"/>
    <lineage>
        <taxon>Bacteria</taxon>
        <taxon>Pseudomonadati</taxon>
        <taxon>Pseudomonadota</taxon>
        <taxon>Gammaproteobacteria</taxon>
        <taxon>Pseudomonadales</taxon>
        <taxon>Marinobacteraceae</taxon>
        <taxon>Marinobacter</taxon>
    </lineage>
</organism>
<evidence type="ECO:0000313" key="9">
    <source>
        <dbReference type="Proteomes" id="UP001227964"/>
    </source>
</evidence>
<dbReference type="SMART" id="SM01117">
    <property type="entry name" value="Cyt-b5"/>
    <property type="match status" value="1"/>
</dbReference>
<dbReference type="Proteomes" id="UP001227964">
    <property type="component" value="Unassembled WGS sequence"/>
</dbReference>
<dbReference type="InterPro" id="IPR001199">
    <property type="entry name" value="Cyt_B5-like_heme/steroid-bd"/>
</dbReference>
<dbReference type="RefSeq" id="WP_285393297.1">
    <property type="nucleotide sequence ID" value="NZ_JASSVS010000014.1"/>
</dbReference>
<evidence type="ECO:0000256" key="3">
    <source>
        <dbReference type="ARBA" id="ARBA00023004"/>
    </source>
</evidence>
<evidence type="ECO:0000256" key="2">
    <source>
        <dbReference type="ARBA" id="ARBA00022723"/>
    </source>
</evidence>
<gene>
    <name evidence="8" type="ORF">QPM17_20205</name>
</gene>
<dbReference type="PROSITE" id="PS50255">
    <property type="entry name" value="CYTOCHROME_B5_2"/>
    <property type="match status" value="1"/>
</dbReference>
<feature type="domain" description="Cytochrome b5 heme-binding" evidence="7">
    <location>
        <begin position="47"/>
        <end position="127"/>
    </location>
</feature>
<feature type="region of interest" description="Disordered" evidence="5">
    <location>
        <begin position="127"/>
        <end position="148"/>
    </location>
</feature>
<keyword evidence="1" id="KW-0349">Heme</keyword>
<keyword evidence="3" id="KW-0408">Iron</keyword>
<evidence type="ECO:0000256" key="4">
    <source>
        <dbReference type="ARBA" id="ARBA00038168"/>
    </source>
</evidence>
<keyword evidence="9" id="KW-1185">Reference proteome</keyword>
<keyword evidence="6" id="KW-0472">Membrane</keyword>
<keyword evidence="2" id="KW-0479">Metal-binding</keyword>
<accession>A0ABT7IIF9</accession>
<evidence type="ECO:0000256" key="6">
    <source>
        <dbReference type="SAM" id="Phobius"/>
    </source>
</evidence>
<evidence type="ECO:0000313" key="8">
    <source>
        <dbReference type="EMBL" id="MDL0433470.1"/>
    </source>
</evidence>
<comment type="similarity">
    <text evidence="4">Belongs to the cytochrome b5 family.</text>
</comment>
<keyword evidence="6" id="KW-1133">Transmembrane helix</keyword>
<keyword evidence="6" id="KW-0812">Transmembrane</keyword>
<feature type="transmembrane region" description="Helical" evidence="6">
    <location>
        <begin position="6"/>
        <end position="27"/>
    </location>
</feature>
<dbReference type="Gene3D" id="3.10.120.10">
    <property type="entry name" value="Cytochrome b5-like heme/steroid binding domain"/>
    <property type="match status" value="1"/>
</dbReference>
<dbReference type="InterPro" id="IPR050668">
    <property type="entry name" value="Cytochrome_b5"/>
</dbReference>
<feature type="compositionally biased region" description="Low complexity" evidence="5">
    <location>
        <begin position="127"/>
        <end position="142"/>
    </location>
</feature>
<dbReference type="InterPro" id="IPR036400">
    <property type="entry name" value="Cyt_B5-like_heme/steroid_sf"/>
</dbReference>
<evidence type="ECO:0000259" key="7">
    <source>
        <dbReference type="PROSITE" id="PS50255"/>
    </source>
</evidence>
<dbReference type="SUPFAM" id="SSF55856">
    <property type="entry name" value="Cytochrome b5-like heme/steroid binding domain"/>
    <property type="match status" value="1"/>
</dbReference>
<dbReference type="Pfam" id="PF00173">
    <property type="entry name" value="Cyt-b5"/>
    <property type="match status" value="1"/>
</dbReference>
<comment type="caution">
    <text evidence="8">The sequence shown here is derived from an EMBL/GenBank/DDBJ whole genome shotgun (WGS) entry which is preliminary data.</text>
</comment>
<evidence type="ECO:0000256" key="5">
    <source>
        <dbReference type="SAM" id="MobiDB-lite"/>
    </source>
</evidence>
<name>A0ABT7IIF9_9GAMM</name>
<dbReference type="EMBL" id="JASSVS010000014">
    <property type="protein sequence ID" value="MDL0433470.1"/>
    <property type="molecule type" value="Genomic_DNA"/>
</dbReference>